<dbReference type="AlphaFoldDB" id="A0A443IUN8"/>
<dbReference type="InterPro" id="IPR006680">
    <property type="entry name" value="Amidohydro-rel"/>
</dbReference>
<dbReference type="InterPro" id="IPR011059">
    <property type="entry name" value="Metal-dep_hydrolase_composite"/>
</dbReference>
<gene>
    <name evidence="6" type="ORF">D2T33_11190</name>
</gene>
<keyword evidence="2" id="KW-0479">Metal-binding</keyword>
<dbReference type="GO" id="GO:0046872">
    <property type="term" value="F:metal ion binding"/>
    <property type="evidence" value="ECO:0007669"/>
    <property type="project" value="UniProtKB-KW"/>
</dbReference>
<dbReference type="PANTHER" id="PTHR43794">
    <property type="entry name" value="AMINOHYDROLASE SSNA-RELATED"/>
    <property type="match status" value="1"/>
</dbReference>
<dbReference type="Pfam" id="PF01979">
    <property type="entry name" value="Amidohydro_1"/>
    <property type="match status" value="1"/>
</dbReference>
<organism evidence="6 7">
    <name type="scientific">Paenirhodobacter populi</name>
    <dbReference type="NCBI Taxonomy" id="2306993"/>
    <lineage>
        <taxon>Bacteria</taxon>
        <taxon>Pseudomonadati</taxon>
        <taxon>Pseudomonadota</taxon>
        <taxon>Alphaproteobacteria</taxon>
        <taxon>Rhodobacterales</taxon>
        <taxon>Rhodobacter group</taxon>
        <taxon>Paenirhodobacter</taxon>
    </lineage>
</organism>
<dbReference type="EC" id="3.5.4.32" evidence="6"/>
<reference evidence="6 7" key="2">
    <citation type="submission" date="2019-01" db="EMBL/GenBank/DDBJ databases">
        <authorList>
            <person name="Li Y."/>
        </authorList>
    </citation>
    <scope>NUCLEOTIDE SEQUENCE [LARGE SCALE GENOMIC DNA]</scope>
    <source>
        <strain evidence="6 7">2D-5</strain>
    </source>
</reference>
<comment type="caution">
    <text evidence="6">The sequence shown here is derived from an EMBL/GenBank/DDBJ whole genome shotgun (WGS) entry which is preliminary data.</text>
</comment>
<dbReference type="InterPro" id="IPR032466">
    <property type="entry name" value="Metal_Hydrolase"/>
</dbReference>
<evidence type="ECO:0000259" key="5">
    <source>
        <dbReference type="Pfam" id="PF01979"/>
    </source>
</evidence>
<dbReference type="NCBIfam" id="NF006055">
    <property type="entry name" value="PRK08203.1"/>
    <property type="match status" value="1"/>
</dbReference>
<name>A0A443IUN8_9RHOB</name>
<evidence type="ECO:0000313" key="7">
    <source>
        <dbReference type="Proteomes" id="UP000285710"/>
    </source>
</evidence>
<evidence type="ECO:0000313" key="6">
    <source>
        <dbReference type="EMBL" id="RWR11791.1"/>
    </source>
</evidence>
<evidence type="ECO:0000256" key="1">
    <source>
        <dbReference type="ARBA" id="ARBA00006745"/>
    </source>
</evidence>
<keyword evidence="7" id="KW-1185">Reference proteome</keyword>
<dbReference type="InterPro" id="IPR050287">
    <property type="entry name" value="MTA/SAH_deaminase"/>
</dbReference>
<dbReference type="SUPFAM" id="SSF51338">
    <property type="entry name" value="Composite domain of metallo-dependent hydrolases"/>
    <property type="match status" value="1"/>
</dbReference>
<protein>
    <submittedName>
        <fullName evidence="6">8-oxoguanine deaminase</fullName>
        <ecNumber evidence="6">3.5.4.32</ecNumber>
    </submittedName>
</protein>
<accession>A0A443IUN8</accession>
<dbReference type="EMBL" id="SAUW01000010">
    <property type="protein sequence ID" value="RWR11791.1"/>
    <property type="molecule type" value="Genomic_DNA"/>
</dbReference>
<keyword evidence="4" id="KW-0862">Zinc</keyword>
<dbReference type="Gene3D" id="2.30.40.10">
    <property type="entry name" value="Urease, subunit C, domain 1"/>
    <property type="match status" value="1"/>
</dbReference>
<evidence type="ECO:0000256" key="2">
    <source>
        <dbReference type="ARBA" id="ARBA00022723"/>
    </source>
</evidence>
<proteinExistence type="inferred from homology"/>
<comment type="similarity">
    <text evidence="1">Belongs to the metallo-dependent hydrolases superfamily. ATZ/TRZ family.</text>
</comment>
<evidence type="ECO:0000256" key="3">
    <source>
        <dbReference type="ARBA" id="ARBA00022801"/>
    </source>
</evidence>
<dbReference type="GO" id="GO:0102127">
    <property type="term" value="F:8-oxoguanine deaminase activity"/>
    <property type="evidence" value="ECO:0007669"/>
    <property type="project" value="UniProtKB-EC"/>
</dbReference>
<evidence type="ECO:0000256" key="4">
    <source>
        <dbReference type="ARBA" id="ARBA00022833"/>
    </source>
</evidence>
<keyword evidence="3 6" id="KW-0378">Hydrolase</keyword>
<dbReference type="PANTHER" id="PTHR43794:SF11">
    <property type="entry name" value="AMIDOHYDROLASE-RELATED DOMAIN-CONTAINING PROTEIN"/>
    <property type="match status" value="1"/>
</dbReference>
<dbReference type="GO" id="GO:0019239">
    <property type="term" value="F:deaminase activity"/>
    <property type="evidence" value="ECO:0007669"/>
    <property type="project" value="UniProtKB-ARBA"/>
</dbReference>
<sequence>MSEILIRGAGVVVTMDGARRELAGADVLIRDGRIAGVGPALLALGAEEVLADGCVVTPGLVNTHHHLFQTLTRAVPGGQDALLFGWLRTLYPIWARMGPEEMRVSALTGLAELALSGCTMSSDHLYLFPNGARLEDTIDAAREIGLRFHPTRGAMSIGESAGGLPPDSLVEKEGAILKDCLRLIDAFHDPRPGAMLRIGVAPCSPFSVSRDLMREAALLARDKGVMLHTHLAENDEDVAWSQAHFGCRPGQYAEDLGWTGADVWHAHCVKLDAAEIGLFAASRTGVAHCPCSNCRLGSGIAPVRQMRDRGVKVALGVDGSASNDAGNLIGEARMAMLLQRVQNGANAMSAREMLEIATLGGAQVLGRDDCGAIEPGKRADLAIWDVSGLEAAGAWDPVAALLLSGPMRVRHLFVEGRQVVRDGQITTIDLPRVIEAQNRLARALAG</sequence>
<dbReference type="Gene3D" id="3.20.20.140">
    <property type="entry name" value="Metal-dependent hydrolases"/>
    <property type="match status" value="1"/>
</dbReference>
<dbReference type="SUPFAM" id="SSF51556">
    <property type="entry name" value="Metallo-dependent hydrolases"/>
    <property type="match status" value="1"/>
</dbReference>
<dbReference type="CDD" id="cd01298">
    <property type="entry name" value="ATZ_TRZ_like"/>
    <property type="match status" value="1"/>
</dbReference>
<feature type="domain" description="Amidohydrolase-related" evidence="5">
    <location>
        <begin position="55"/>
        <end position="419"/>
    </location>
</feature>
<dbReference type="FunFam" id="3.20.20.140:FF:000014">
    <property type="entry name" value="5-methylthioadenosine/S-adenosylhomocysteine deaminase"/>
    <property type="match status" value="1"/>
</dbReference>
<dbReference type="RefSeq" id="WP_128269823.1">
    <property type="nucleotide sequence ID" value="NZ_SAUW01000010.1"/>
</dbReference>
<dbReference type="Proteomes" id="UP000285710">
    <property type="component" value="Unassembled WGS sequence"/>
</dbReference>
<reference evidence="6 7" key="1">
    <citation type="submission" date="2019-01" db="EMBL/GenBank/DDBJ databases">
        <title>Sinorhodobacter populi sp. nov. isolated from the symptomatic bark tissue of Populus euramericana canker.</title>
        <authorList>
            <person name="Xu G."/>
        </authorList>
    </citation>
    <scope>NUCLEOTIDE SEQUENCE [LARGE SCALE GENOMIC DNA]</scope>
    <source>
        <strain evidence="6 7">2D-5</strain>
    </source>
</reference>